<evidence type="ECO:0000256" key="5">
    <source>
        <dbReference type="ARBA" id="ARBA00023004"/>
    </source>
</evidence>
<gene>
    <name evidence="7" type="ORF">MNBD_GAMMA25-355</name>
</gene>
<organism evidence="7">
    <name type="scientific">hydrothermal vent metagenome</name>
    <dbReference type="NCBI Taxonomy" id="652676"/>
    <lineage>
        <taxon>unclassified sequences</taxon>
        <taxon>metagenomes</taxon>
        <taxon>ecological metagenomes</taxon>
    </lineage>
</organism>
<dbReference type="EMBL" id="UOFY01000068">
    <property type="protein sequence ID" value="VAX11471.1"/>
    <property type="molecule type" value="Genomic_DNA"/>
</dbReference>
<sequence length="112" mass="11561">MTIATNKTLLSAVLLTSVCFSGQALALDGKALYNNPAKGGCIACHGKDAKTPMAALNAPKLAGQGEKYLLQQMKDIKSGARNNGNTAAMKGVMGMINEAEMAAVAKYLSGLK</sequence>
<accession>A0A3B1BAZ2</accession>
<reference evidence="7" key="1">
    <citation type="submission" date="2018-06" db="EMBL/GenBank/DDBJ databases">
        <authorList>
            <person name="Zhirakovskaya E."/>
        </authorList>
    </citation>
    <scope>NUCLEOTIDE SEQUENCE</scope>
</reference>
<protein>
    <submittedName>
        <fullName evidence="7">Cytochrome c4</fullName>
    </submittedName>
</protein>
<dbReference type="Gene3D" id="1.10.760.10">
    <property type="entry name" value="Cytochrome c-like domain"/>
    <property type="match status" value="1"/>
</dbReference>
<keyword evidence="1" id="KW-0813">Transport</keyword>
<dbReference type="PROSITE" id="PS51007">
    <property type="entry name" value="CYTC"/>
    <property type="match status" value="1"/>
</dbReference>
<keyword evidence="2" id="KW-0349">Heme</keyword>
<evidence type="ECO:0000259" key="6">
    <source>
        <dbReference type="PROSITE" id="PS51007"/>
    </source>
</evidence>
<evidence type="ECO:0000256" key="3">
    <source>
        <dbReference type="ARBA" id="ARBA00022723"/>
    </source>
</evidence>
<dbReference type="GO" id="GO:0046872">
    <property type="term" value="F:metal ion binding"/>
    <property type="evidence" value="ECO:0007669"/>
    <property type="project" value="UniProtKB-KW"/>
</dbReference>
<dbReference type="AlphaFoldDB" id="A0A3B1BAZ2"/>
<keyword evidence="4" id="KW-0249">Electron transport</keyword>
<name>A0A3B1BAZ2_9ZZZZ</name>
<dbReference type="SUPFAM" id="SSF46626">
    <property type="entry name" value="Cytochrome c"/>
    <property type="match status" value="1"/>
</dbReference>
<dbReference type="Pfam" id="PF00034">
    <property type="entry name" value="Cytochrom_C"/>
    <property type="match status" value="1"/>
</dbReference>
<proteinExistence type="predicted"/>
<dbReference type="PANTHER" id="PTHR33751:SF9">
    <property type="entry name" value="CYTOCHROME C4"/>
    <property type="match status" value="1"/>
</dbReference>
<dbReference type="GO" id="GO:0020037">
    <property type="term" value="F:heme binding"/>
    <property type="evidence" value="ECO:0007669"/>
    <property type="project" value="InterPro"/>
</dbReference>
<feature type="domain" description="Cytochrome c" evidence="6">
    <location>
        <begin position="24"/>
        <end position="112"/>
    </location>
</feature>
<evidence type="ECO:0000256" key="4">
    <source>
        <dbReference type="ARBA" id="ARBA00022982"/>
    </source>
</evidence>
<evidence type="ECO:0000256" key="2">
    <source>
        <dbReference type="ARBA" id="ARBA00022617"/>
    </source>
</evidence>
<keyword evidence="3" id="KW-0479">Metal-binding</keyword>
<dbReference type="InterPro" id="IPR050597">
    <property type="entry name" value="Cytochrome_c_Oxidase_Subunit"/>
</dbReference>
<dbReference type="GO" id="GO:0009055">
    <property type="term" value="F:electron transfer activity"/>
    <property type="evidence" value="ECO:0007669"/>
    <property type="project" value="InterPro"/>
</dbReference>
<keyword evidence="5" id="KW-0408">Iron</keyword>
<dbReference type="PANTHER" id="PTHR33751">
    <property type="entry name" value="CBB3-TYPE CYTOCHROME C OXIDASE SUBUNIT FIXP"/>
    <property type="match status" value="1"/>
</dbReference>
<evidence type="ECO:0000313" key="7">
    <source>
        <dbReference type="EMBL" id="VAX11471.1"/>
    </source>
</evidence>
<dbReference type="InterPro" id="IPR036909">
    <property type="entry name" value="Cyt_c-like_dom_sf"/>
</dbReference>
<evidence type="ECO:0000256" key="1">
    <source>
        <dbReference type="ARBA" id="ARBA00022448"/>
    </source>
</evidence>
<dbReference type="InterPro" id="IPR009056">
    <property type="entry name" value="Cyt_c-like_dom"/>
</dbReference>